<sequence length="115" mass="12458">MLPSIHYEADSATDFTGLPVQGSKNGKITKTTVAPHIYGAYKVNDNLTVGLGVYVPFGSATEYEKDSVLRHNINKLGLTSIAVEPVAAWKLNERHSFGAGIIAQHNSAELRKYAD</sequence>
<dbReference type="GO" id="GO:0015483">
    <property type="term" value="F:long-chain fatty acid transporting porin activity"/>
    <property type="evidence" value="ECO:0007669"/>
    <property type="project" value="TreeGrafter"/>
</dbReference>
<dbReference type="EMBL" id="AE004969">
    <property type="protein sequence ID" value="AKO63782.1"/>
    <property type="molecule type" value="Genomic_DNA"/>
</dbReference>
<evidence type="ECO:0000313" key="8">
    <source>
        <dbReference type="EMBL" id="AKO63782.1"/>
    </source>
</evidence>
<evidence type="ECO:0000256" key="5">
    <source>
        <dbReference type="ARBA" id="ARBA00022729"/>
    </source>
</evidence>
<keyword evidence="4" id="KW-0812">Transmembrane</keyword>
<evidence type="ECO:0000313" key="9">
    <source>
        <dbReference type="Proteomes" id="UP000000535"/>
    </source>
</evidence>
<evidence type="ECO:0000256" key="7">
    <source>
        <dbReference type="ARBA" id="ARBA00023237"/>
    </source>
</evidence>
<reference evidence="9" key="1">
    <citation type="submission" date="2003-03" db="EMBL/GenBank/DDBJ databases">
        <title>The complete genome sequence of Neisseria gonorrhoeae.</title>
        <authorList>
            <person name="Lewis L.A."/>
            <person name="Gillaspy A.F."/>
            <person name="McLaughlin R.E."/>
            <person name="Gipson M."/>
            <person name="Ducey T.F."/>
            <person name="Ownbey T."/>
            <person name="Hartman K."/>
            <person name="Nydick C."/>
            <person name="Carson M.B."/>
            <person name="Vaughn J."/>
            <person name="Thomson C."/>
            <person name="Song L."/>
            <person name="Lin S."/>
            <person name="Yuan X."/>
            <person name="Najar F."/>
            <person name="Zhan M."/>
            <person name="Ren Q."/>
            <person name="Zhu H."/>
            <person name="Qi S."/>
            <person name="Kenton S.M."/>
            <person name="Lai H."/>
            <person name="White J.D."/>
            <person name="Clifton S."/>
            <person name="Roe B.A."/>
            <person name="Dyer D.W."/>
        </authorList>
    </citation>
    <scope>NUCLEOTIDE SEQUENCE [LARGE SCALE GENOMIC DNA]</scope>
    <source>
        <strain evidence="9">ATCC 700825 / FA 1090</strain>
    </source>
</reference>
<keyword evidence="5" id="KW-0732">Signal</keyword>
<dbReference type="PANTHER" id="PTHR35093:SF8">
    <property type="entry name" value="OUTER MEMBRANE PROTEIN NMB0088-RELATED"/>
    <property type="match status" value="1"/>
</dbReference>
<dbReference type="AlphaFoldDB" id="A0A0H4J5Y6"/>
<name>A0A0H4J5Y6_NEIG1</name>
<keyword evidence="3" id="KW-1134">Transmembrane beta strand</keyword>
<dbReference type="SUPFAM" id="SSF56935">
    <property type="entry name" value="Porins"/>
    <property type="match status" value="1"/>
</dbReference>
<evidence type="ECO:0000256" key="6">
    <source>
        <dbReference type="ARBA" id="ARBA00023136"/>
    </source>
</evidence>
<keyword evidence="9" id="KW-1185">Reference proteome</keyword>
<comment type="similarity">
    <text evidence="2">Belongs to the OmpP1/FadL family.</text>
</comment>
<evidence type="ECO:0000256" key="1">
    <source>
        <dbReference type="ARBA" id="ARBA00004571"/>
    </source>
</evidence>
<keyword evidence="7" id="KW-0998">Cell outer membrane</keyword>
<evidence type="ECO:0000256" key="3">
    <source>
        <dbReference type="ARBA" id="ARBA00022452"/>
    </source>
</evidence>
<organism evidence="8 9">
    <name type="scientific">Neisseria gonorrhoeae (strain ATCC 700825 / FA 1090)</name>
    <dbReference type="NCBI Taxonomy" id="242231"/>
    <lineage>
        <taxon>Bacteria</taxon>
        <taxon>Pseudomonadati</taxon>
        <taxon>Pseudomonadota</taxon>
        <taxon>Betaproteobacteria</taxon>
        <taxon>Neisseriales</taxon>
        <taxon>Neisseriaceae</taxon>
        <taxon>Neisseria</taxon>
    </lineage>
</organism>
<dbReference type="KEGG" id="ngo:NGO_10085"/>
<dbReference type="STRING" id="242231.NGO_10085"/>
<dbReference type="Gene3D" id="2.40.160.60">
    <property type="entry name" value="Outer membrane protein transport protein (OMPP1/FadL/TodX)"/>
    <property type="match status" value="1"/>
</dbReference>
<dbReference type="Pfam" id="PF03349">
    <property type="entry name" value="Toluene_X"/>
    <property type="match status" value="1"/>
</dbReference>
<protein>
    <submittedName>
        <fullName evidence="8">Membrane protein</fullName>
    </submittedName>
</protein>
<comment type="subcellular location">
    <subcellularLocation>
        <location evidence="1">Cell outer membrane</location>
        <topology evidence="1">Multi-pass membrane protein</topology>
    </subcellularLocation>
</comment>
<dbReference type="PANTHER" id="PTHR35093">
    <property type="entry name" value="OUTER MEMBRANE PROTEIN NMB0088-RELATED"/>
    <property type="match status" value="1"/>
</dbReference>
<dbReference type="GO" id="GO:0009279">
    <property type="term" value="C:cell outer membrane"/>
    <property type="evidence" value="ECO:0007669"/>
    <property type="project" value="UniProtKB-SubCell"/>
</dbReference>
<dbReference type="InterPro" id="IPR005017">
    <property type="entry name" value="OMPP1/FadL/TodX"/>
</dbReference>
<dbReference type="Proteomes" id="UP000000535">
    <property type="component" value="Chromosome"/>
</dbReference>
<proteinExistence type="inferred from homology"/>
<gene>
    <name evidence="8" type="ORF">NGO_10085</name>
</gene>
<evidence type="ECO:0000256" key="2">
    <source>
        <dbReference type="ARBA" id="ARBA00008163"/>
    </source>
</evidence>
<accession>A0A0H4J5Y6</accession>
<evidence type="ECO:0000256" key="4">
    <source>
        <dbReference type="ARBA" id="ARBA00022692"/>
    </source>
</evidence>
<keyword evidence="6" id="KW-0472">Membrane</keyword>